<dbReference type="InParanoid" id="A0A0M8K7K4"/>
<sequence length="250" mass="27965">MSNQAPDLDAMRRALHGEQKASYVNRMFSRIAARYDLMNRLMTMGRDQAWRRQAVAMADIPPNALVLDLATGTGDLGLAVLEQRPSARVIGADFALPMMLVGQQKLARRNEKRLQFVAADALQMPFPDNTFDTVLSAFLMRNVEDVTRGFAEQYRVLKPGGRVVCLEITMPQTPGFRQAFEWYFGRLVPIIGGLVAGAPDAYTYLPESVRRFPPPEALANILRSIGFEKVHYKRLMLGTIAIHVGQKPSE</sequence>
<dbReference type="PANTHER" id="PTHR43591">
    <property type="entry name" value="METHYLTRANSFERASE"/>
    <property type="match status" value="1"/>
</dbReference>
<dbReference type="STRING" id="872965.SE16_05325"/>
<name>A0A0M8K7K4_9CHLR</name>
<dbReference type="AlphaFoldDB" id="A0A0M8K7K4"/>
<comment type="caution">
    <text evidence="5">The sequence shown here is derived from an EMBL/GenBank/DDBJ whole genome shotgun (WGS) entry which is preliminary data.</text>
</comment>
<dbReference type="InterPro" id="IPR004033">
    <property type="entry name" value="UbiE/COQ5_MeTrFase"/>
</dbReference>
<dbReference type="GO" id="GO:0043770">
    <property type="term" value="F:demethylmenaquinone methyltransferase activity"/>
    <property type="evidence" value="ECO:0007669"/>
    <property type="project" value="UniProtKB-UniRule"/>
</dbReference>
<comment type="function">
    <text evidence="4">Methyltransferase required for the conversion of demethylmenaquinol (DMKH2) to menaquinol (MKH2).</text>
</comment>
<protein>
    <recommendedName>
        <fullName evidence="4">Demethylmenaquinone methyltransferase</fullName>
        <ecNumber evidence="4">2.1.1.163</ecNumber>
    </recommendedName>
</protein>
<dbReference type="RefSeq" id="WP_200907204.1">
    <property type="nucleotide sequence ID" value="NZ_BBZA01000056.1"/>
</dbReference>
<comment type="catalytic activity">
    <reaction evidence="4">
        <text>a 2-demethylmenaquinol + S-adenosyl-L-methionine = a menaquinol + S-adenosyl-L-homocysteine + H(+)</text>
        <dbReference type="Rhea" id="RHEA:42640"/>
        <dbReference type="Rhea" id="RHEA-COMP:9539"/>
        <dbReference type="Rhea" id="RHEA-COMP:9563"/>
        <dbReference type="ChEBI" id="CHEBI:15378"/>
        <dbReference type="ChEBI" id="CHEBI:18151"/>
        <dbReference type="ChEBI" id="CHEBI:55437"/>
        <dbReference type="ChEBI" id="CHEBI:57856"/>
        <dbReference type="ChEBI" id="CHEBI:59789"/>
        <dbReference type="EC" id="2.1.1.163"/>
    </reaction>
</comment>
<comment type="caution">
    <text evidence="4">Lacks conserved residue(s) required for the propagation of feature annotation.</text>
</comment>
<dbReference type="GO" id="GO:0009234">
    <property type="term" value="P:menaquinone biosynthetic process"/>
    <property type="evidence" value="ECO:0007669"/>
    <property type="project" value="UniProtKB-UniRule"/>
</dbReference>
<keyword evidence="5" id="KW-0830">Ubiquinone</keyword>
<dbReference type="Gene3D" id="3.40.50.150">
    <property type="entry name" value="Vaccinia Virus protein VP39"/>
    <property type="match status" value="1"/>
</dbReference>
<evidence type="ECO:0000256" key="3">
    <source>
        <dbReference type="ARBA" id="ARBA00022691"/>
    </source>
</evidence>
<comment type="pathway">
    <text evidence="4">Quinol/quinone metabolism; menaquinone biosynthesis; menaquinol from 1,4-dihydroxy-2-naphthoate: step 2/2.</text>
</comment>
<dbReference type="EMBL" id="BBZA01000056">
    <property type="protein sequence ID" value="GAP62421.1"/>
    <property type="molecule type" value="Genomic_DNA"/>
</dbReference>
<proteinExistence type="inferred from homology"/>
<dbReference type="InterPro" id="IPR029063">
    <property type="entry name" value="SAM-dependent_MTases_sf"/>
</dbReference>
<dbReference type="PROSITE" id="PS01184">
    <property type="entry name" value="UBIE_2"/>
    <property type="match status" value="1"/>
</dbReference>
<dbReference type="CDD" id="cd02440">
    <property type="entry name" value="AdoMet_MTases"/>
    <property type="match status" value="1"/>
</dbReference>
<dbReference type="PROSITE" id="PS51608">
    <property type="entry name" value="SAM_MT_UBIE"/>
    <property type="match status" value="1"/>
</dbReference>
<reference evidence="6" key="2">
    <citation type="submission" date="2015-08" db="EMBL/GenBank/DDBJ databases">
        <title>Draft Genome Sequence of a Heterotrophic Facultative Anaerobic Bacterium Ardenticatena maritima Strain 110S.</title>
        <authorList>
            <person name="Kawaichi S."/>
            <person name="Yoshida T."/>
            <person name="Sako Y."/>
            <person name="Nakamura R."/>
        </authorList>
    </citation>
    <scope>NUCLEOTIDE SEQUENCE [LARGE SCALE GENOMIC DNA]</scope>
    <source>
        <strain evidence="6">110S</strain>
    </source>
</reference>
<dbReference type="Proteomes" id="UP000037784">
    <property type="component" value="Unassembled WGS sequence"/>
</dbReference>
<evidence type="ECO:0000313" key="5">
    <source>
        <dbReference type="EMBL" id="GAP62421.1"/>
    </source>
</evidence>
<gene>
    <name evidence="5" type="primary">ubiE</name>
    <name evidence="4" type="synonym">menG</name>
    <name evidence="5" type="ORF">ARMA_0844</name>
</gene>
<feature type="binding site" evidence="4">
    <location>
        <position position="93"/>
    </location>
    <ligand>
        <name>S-adenosyl-L-methionine</name>
        <dbReference type="ChEBI" id="CHEBI:59789"/>
    </ligand>
</feature>
<dbReference type="NCBIfam" id="NF001244">
    <property type="entry name" value="PRK00216.1-5"/>
    <property type="match status" value="1"/>
</dbReference>
<keyword evidence="2 4" id="KW-0808">Transferase</keyword>
<reference evidence="5 6" key="1">
    <citation type="journal article" date="2015" name="Genome Announc.">
        <title>Draft Genome Sequence of a Heterotrophic Facultative Anaerobic Thermophilic Bacterium, Ardenticatena maritima Strain 110ST.</title>
        <authorList>
            <person name="Kawaichi S."/>
            <person name="Yoshida T."/>
            <person name="Sako Y."/>
            <person name="Nakamura R."/>
        </authorList>
    </citation>
    <scope>NUCLEOTIDE SEQUENCE [LARGE SCALE GENOMIC DNA]</scope>
    <source>
        <strain evidence="5 6">110S</strain>
    </source>
</reference>
<keyword evidence="4" id="KW-0474">Menaquinone biosynthesis</keyword>
<dbReference type="GO" id="GO:0032259">
    <property type="term" value="P:methylation"/>
    <property type="evidence" value="ECO:0007669"/>
    <property type="project" value="UniProtKB-KW"/>
</dbReference>
<dbReference type="InterPro" id="IPR023576">
    <property type="entry name" value="UbiE/COQ5_MeTrFase_CS"/>
</dbReference>
<dbReference type="Pfam" id="PF01209">
    <property type="entry name" value="Ubie_methyltran"/>
    <property type="match status" value="1"/>
</dbReference>
<dbReference type="UniPathway" id="UPA00079">
    <property type="reaction ID" value="UER00169"/>
</dbReference>
<keyword evidence="1 4" id="KW-0489">Methyltransferase</keyword>
<dbReference type="NCBIfam" id="TIGR01934">
    <property type="entry name" value="MenG_MenH_UbiE"/>
    <property type="match status" value="1"/>
</dbReference>
<accession>A0A0M8K7K4</accession>
<organism evidence="5 6">
    <name type="scientific">Ardenticatena maritima</name>
    <dbReference type="NCBI Taxonomy" id="872965"/>
    <lineage>
        <taxon>Bacteria</taxon>
        <taxon>Bacillati</taxon>
        <taxon>Chloroflexota</taxon>
        <taxon>Ardenticatenia</taxon>
        <taxon>Ardenticatenales</taxon>
        <taxon>Ardenticatenaceae</taxon>
        <taxon>Ardenticatena</taxon>
    </lineage>
</organism>
<keyword evidence="6" id="KW-1185">Reference proteome</keyword>
<comment type="similarity">
    <text evidence="4">Belongs to the class I-like SAM-binding methyltransferase superfamily. MenG/UbiE family.</text>
</comment>
<dbReference type="EC" id="2.1.1.163" evidence="4"/>
<dbReference type="PANTHER" id="PTHR43591:SF24">
    <property type="entry name" value="2-METHOXY-6-POLYPRENYL-1,4-BENZOQUINOL METHYLASE, MITOCHONDRIAL"/>
    <property type="match status" value="1"/>
</dbReference>
<feature type="binding site" evidence="4">
    <location>
        <begin position="120"/>
        <end position="121"/>
    </location>
    <ligand>
        <name>S-adenosyl-L-methionine</name>
        <dbReference type="ChEBI" id="CHEBI:59789"/>
    </ligand>
</feature>
<dbReference type="FunCoup" id="A0A0M8K7K4">
    <property type="interactions" value="496"/>
</dbReference>
<evidence type="ECO:0000256" key="4">
    <source>
        <dbReference type="HAMAP-Rule" id="MF_01813"/>
    </source>
</evidence>
<evidence type="ECO:0000313" key="6">
    <source>
        <dbReference type="Proteomes" id="UP000037784"/>
    </source>
</evidence>
<dbReference type="SUPFAM" id="SSF53335">
    <property type="entry name" value="S-adenosyl-L-methionine-dependent methyltransferases"/>
    <property type="match status" value="1"/>
</dbReference>
<feature type="binding site" evidence="4">
    <location>
        <position position="73"/>
    </location>
    <ligand>
        <name>S-adenosyl-L-methionine</name>
        <dbReference type="ChEBI" id="CHEBI:59789"/>
    </ligand>
</feature>
<evidence type="ECO:0000256" key="1">
    <source>
        <dbReference type="ARBA" id="ARBA00022603"/>
    </source>
</evidence>
<dbReference type="HAMAP" id="MF_01813">
    <property type="entry name" value="MenG_UbiE_methyltr"/>
    <property type="match status" value="1"/>
</dbReference>
<evidence type="ECO:0000256" key="2">
    <source>
        <dbReference type="ARBA" id="ARBA00022679"/>
    </source>
</evidence>
<keyword evidence="3 4" id="KW-0949">S-adenosyl-L-methionine</keyword>